<dbReference type="GO" id="GO:0045724">
    <property type="term" value="P:positive regulation of cilium assembly"/>
    <property type="evidence" value="ECO:0007669"/>
    <property type="project" value="TreeGrafter"/>
</dbReference>
<dbReference type="InterPro" id="IPR026757">
    <property type="entry name" value="ENTR1"/>
</dbReference>
<feature type="region of interest" description="Disordered" evidence="5">
    <location>
        <begin position="21"/>
        <end position="172"/>
    </location>
</feature>
<comment type="caution">
    <text evidence="6">The sequence shown here is derived from an EMBL/GenBank/DDBJ whole genome shotgun (WGS) entry which is preliminary data.</text>
</comment>
<dbReference type="OMA" id="LVIEQCY"/>
<dbReference type="GO" id="GO:0030496">
    <property type="term" value="C:midbody"/>
    <property type="evidence" value="ECO:0007669"/>
    <property type="project" value="TreeGrafter"/>
</dbReference>
<keyword evidence="3 4" id="KW-0175">Coiled coil</keyword>
<proteinExistence type="inferred from homology"/>
<dbReference type="STRING" id="400727.A0A2T7NIA8"/>
<dbReference type="Proteomes" id="UP000245119">
    <property type="component" value="Linkage Group LG12"/>
</dbReference>
<organism evidence="6 7">
    <name type="scientific">Pomacea canaliculata</name>
    <name type="common">Golden apple snail</name>
    <dbReference type="NCBI Taxonomy" id="400727"/>
    <lineage>
        <taxon>Eukaryota</taxon>
        <taxon>Metazoa</taxon>
        <taxon>Spiralia</taxon>
        <taxon>Lophotrochozoa</taxon>
        <taxon>Mollusca</taxon>
        <taxon>Gastropoda</taxon>
        <taxon>Caenogastropoda</taxon>
        <taxon>Architaenioglossa</taxon>
        <taxon>Ampullarioidea</taxon>
        <taxon>Ampullariidae</taxon>
        <taxon>Pomacea</taxon>
    </lineage>
</organism>
<evidence type="ECO:0000256" key="3">
    <source>
        <dbReference type="ARBA" id="ARBA00023054"/>
    </source>
</evidence>
<dbReference type="OrthoDB" id="6499155at2759"/>
<feature type="compositionally biased region" description="Polar residues" evidence="5">
    <location>
        <begin position="85"/>
        <end position="96"/>
    </location>
</feature>
<evidence type="ECO:0000256" key="5">
    <source>
        <dbReference type="SAM" id="MobiDB-lite"/>
    </source>
</evidence>
<sequence>MAEGGGEEEHENPFSFKAYVKKKAKKQEDQDTQPDDIFAVTGSTGARKKEKPSLVVADEDDGVSHSSTSKKKGSNENPFSFKKFISSQGETTSVRKSSPADLSRNDAAIRSPNHDFSSSSSISSGAQNQSKAQPAVAPPDFASDLPDFISNHFGSEHLQENSHRHQLPDFTLPIGKEREIRVPNESLLGLGRSRNGDWMSEIKNTSWEEEEEEGSTQHGRHFEGISLPDFLVDSAVPSTVQVQSVEGVNSEDAVYAASSSNTRLPTLPTPEPKAEEFSCVKSGRDISLTDDSTVRQLREENSRLRAMVAQMRQKAADEDARVAVLEKELQRLQKKEAEETAVMERAVQQVEENLVATTRRAVQAETQVAKLKQDIKTLQSQVKALAAENEALRSGDHGLSDIRERTKYASEQLKASAFTAESNLKELLSGVEKLKVLGQILSCLEKVTDAEETPAQDTSAAGT</sequence>
<accession>A0A2T7NIA8</accession>
<dbReference type="PANTHER" id="PTHR31259">
    <property type="entry name" value="ENDOSOME-ASSOCIATED TRAFFICKING REGULATOR 1"/>
    <property type="match status" value="1"/>
</dbReference>
<keyword evidence="7" id="KW-1185">Reference proteome</keyword>
<dbReference type="GO" id="GO:0055037">
    <property type="term" value="C:recycling endosome"/>
    <property type="evidence" value="ECO:0007669"/>
    <property type="project" value="TreeGrafter"/>
</dbReference>
<comment type="similarity">
    <text evidence="1">Belongs to the ENTR1 family.</text>
</comment>
<evidence type="ECO:0000256" key="1">
    <source>
        <dbReference type="ARBA" id="ARBA00007791"/>
    </source>
</evidence>
<dbReference type="GO" id="GO:0005769">
    <property type="term" value="C:early endosome"/>
    <property type="evidence" value="ECO:0007669"/>
    <property type="project" value="TreeGrafter"/>
</dbReference>
<dbReference type="GO" id="GO:0032465">
    <property type="term" value="P:regulation of cytokinesis"/>
    <property type="evidence" value="ECO:0007669"/>
    <property type="project" value="TreeGrafter"/>
</dbReference>
<dbReference type="PANTHER" id="PTHR31259:SF3">
    <property type="entry name" value="ENDOSOME-ASSOCIATED-TRAFFICKING REGULATOR 1"/>
    <property type="match status" value="1"/>
</dbReference>
<dbReference type="GO" id="GO:1903566">
    <property type="term" value="P:positive regulation of protein localization to cilium"/>
    <property type="evidence" value="ECO:0007669"/>
    <property type="project" value="TreeGrafter"/>
</dbReference>
<dbReference type="GO" id="GO:0005813">
    <property type="term" value="C:centrosome"/>
    <property type="evidence" value="ECO:0007669"/>
    <property type="project" value="TreeGrafter"/>
</dbReference>
<dbReference type="EMBL" id="PZQS01000012">
    <property type="protein sequence ID" value="PVD20910.1"/>
    <property type="molecule type" value="Genomic_DNA"/>
</dbReference>
<protein>
    <recommendedName>
        <fullName evidence="2">Endosome-associated-trafficking regulator 1</fullName>
    </recommendedName>
</protein>
<evidence type="ECO:0000256" key="4">
    <source>
        <dbReference type="SAM" id="Coils"/>
    </source>
</evidence>
<name>A0A2T7NIA8_POMCA</name>
<reference evidence="6 7" key="1">
    <citation type="submission" date="2018-04" db="EMBL/GenBank/DDBJ databases">
        <title>The genome of golden apple snail Pomacea canaliculata provides insight into stress tolerance and invasive adaptation.</title>
        <authorList>
            <person name="Liu C."/>
            <person name="Liu B."/>
            <person name="Ren Y."/>
            <person name="Zhang Y."/>
            <person name="Wang H."/>
            <person name="Li S."/>
            <person name="Jiang F."/>
            <person name="Yin L."/>
            <person name="Zhang G."/>
            <person name="Qian W."/>
            <person name="Fan W."/>
        </authorList>
    </citation>
    <scope>NUCLEOTIDE SEQUENCE [LARGE SCALE GENOMIC DNA]</scope>
    <source>
        <strain evidence="6">SZHN2017</strain>
        <tissue evidence="6">Muscle</tissue>
    </source>
</reference>
<feature type="coiled-coil region" evidence="4">
    <location>
        <begin position="294"/>
        <end position="395"/>
    </location>
</feature>
<gene>
    <name evidence="6" type="ORF">C0Q70_19073</name>
</gene>
<evidence type="ECO:0000313" key="7">
    <source>
        <dbReference type="Proteomes" id="UP000245119"/>
    </source>
</evidence>
<evidence type="ECO:0000313" key="6">
    <source>
        <dbReference type="EMBL" id="PVD20910.1"/>
    </source>
</evidence>
<dbReference type="AlphaFoldDB" id="A0A2T7NIA8"/>
<dbReference type="GO" id="GO:0036064">
    <property type="term" value="C:ciliary basal body"/>
    <property type="evidence" value="ECO:0007669"/>
    <property type="project" value="TreeGrafter"/>
</dbReference>
<evidence type="ECO:0000256" key="2">
    <source>
        <dbReference type="ARBA" id="ARBA00016007"/>
    </source>
</evidence>
<feature type="compositionally biased region" description="Basic and acidic residues" evidence="5">
    <location>
        <begin position="154"/>
        <end position="167"/>
    </location>
</feature>